<evidence type="ECO:0000256" key="6">
    <source>
        <dbReference type="ARBA" id="ARBA00023170"/>
    </source>
</evidence>
<comment type="caution">
    <text evidence="9">The sequence shown here is derived from an EMBL/GenBank/DDBJ whole genome shotgun (WGS) entry which is preliminary data.</text>
</comment>
<dbReference type="PANTHER" id="PTHR21143:SF104">
    <property type="entry name" value="GUSTATORY RECEPTOR 8A-RELATED"/>
    <property type="match status" value="1"/>
</dbReference>
<feature type="transmembrane region" description="Helical" evidence="8">
    <location>
        <begin position="100"/>
        <end position="124"/>
    </location>
</feature>
<comment type="similarity">
    <text evidence="8">Belongs to the insect chemoreceptor superfamily. Gustatory receptor (GR) family.</text>
</comment>
<keyword evidence="7 8" id="KW-0807">Transducer</keyword>
<dbReference type="EMBL" id="CADEBD010000314">
    <property type="protein sequence ID" value="CAB3243906.1"/>
    <property type="molecule type" value="Genomic_DNA"/>
</dbReference>
<evidence type="ECO:0000256" key="7">
    <source>
        <dbReference type="ARBA" id="ARBA00023224"/>
    </source>
</evidence>
<dbReference type="GO" id="GO:0030424">
    <property type="term" value="C:axon"/>
    <property type="evidence" value="ECO:0007669"/>
    <property type="project" value="TreeGrafter"/>
</dbReference>
<dbReference type="GO" id="GO:0007635">
    <property type="term" value="P:chemosensory behavior"/>
    <property type="evidence" value="ECO:0007669"/>
    <property type="project" value="TreeGrafter"/>
</dbReference>
<comment type="function">
    <text evidence="8">Gustatory receptor which mediates acceptance or avoidance behavior, depending on its substrates.</text>
</comment>
<evidence type="ECO:0000313" key="9">
    <source>
        <dbReference type="EMBL" id="CAB3243906.1"/>
    </source>
</evidence>
<dbReference type="InterPro" id="IPR013604">
    <property type="entry name" value="7TM_chemorcpt"/>
</dbReference>
<dbReference type="GO" id="GO:0007165">
    <property type="term" value="P:signal transduction"/>
    <property type="evidence" value="ECO:0007669"/>
    <property type="project" value="UniProtKB-KW"/>
</dbReference>
<reference evidence="9 10" key="1">
    <citation type="submission" date="2020-04" db="EMBL/GenBank/DDBJ databases">
        <authorList>
            <person name="Wallbank WR R."/>
            <person name="Pardo Diaz C."/>
            <person name="Kozak K."/>
            <person name="Martin S."/>
            <person name="Jiggins C."/>
            <person name="Moest M."/>
            <person name="Warren A I."/>
            <person name="Byers J.R.P. K."/>
            <person name="Montejo-Kovacevich G."/>
            <person name="Yen C E."/>
        </authorList>
    </citation>
    <scope>NUCLEOTIDE SEQUENCE [LARGE SCALE GENOMIC DNA]</scope>
</reference>
<keyword evidence="4 8" id="KW-1133">Transmembrane helix</keyword>
<evidence type="ECO:0000256" key="1">
    <source>
        <dbReference type="ARBA" id="ARBA00004651"/>
    </source>
</evidence>
<evidence type="ECO:0000256" key="4">
    <source>
        <dbReference type="ARBA" id="ARBA00022989"/>
    </source>
</evidence>
<dbReference type="Proteomes" id="UP000494256">
    <property type="component" value="Unassembled WGS sequence"/>
</dbReference>
<sequence>MFDTKMQRYGDDSEKITSLVYVVLAMWKLPFGLFGNSSIVKIIMDADKALENLGEKVDYNRDALSASSIFVGLVIVQLLRLFSIWLILKNLNINIPAARVYQAVFSDTLALIVTSFYCYFLSVLRNRYRYANKVLAEINSQKAWEYKIFVRGRMPTNMHKAENLQDRLISEKIKSCAKIYGMFYKVVVGVNDVFGFILLMTTLVSLIYVILYLFYFLEATSAGLFHDLPKYIDFCIYVFWQAAYGIAIVFLIVLFCEGVMREARQTSYILHEIMSSDFSPTVTSEAMQLSLQLLHQRPTFTAHGLYKFNYALFEQAARSVSTYLVILLQFVTDANM</sequence>
<feature type="transmembrane region" description="Helical" evidence="8">
    <location>
        <begin position="193"/>
        <end position="217"/>
    </location>
</feature>
<comment type="caution">
    <text evidence="8">Lacks conserved residue(s) required for the propagation of feature annotation.</text>
</comment>
<organism evidence="9 10">
    <name type="scientific">Arctia plantaginis</name>
    <name type="common">Wood tiger moth</name>
    <name type="synonym">Phalaena plantaginis</name>
    <dbReference type="NCBI Taxonomy" id="874455"/>
    <lineage>
        <taxon>Eukaryota</taxon>
        <taxon>Metazoa</taxon>
        <taxon>Ecdysozoa</taxon>
        <taxon>Arthropoda</taxon>
        <taxon>Hexapoda</taxon>
        <taxon>Insecta</taxon>
        <taxon>Pterygota</taxon>
        <taxon>Neoptera</taxon>
        <taxon>Endopterygota</taxon>
        <taxon>Lepidoptera</taxon>
        <taxon>Glossata</taxon>
        <taxon>Ditrysia</taxon>
        <taxon>Noctuoidea</taxon>
        <taxon>Erebidae</taxon>
        <taxon>Arctiinae</taxon>
        <taxon>Arctia</taxon>
    </lineage>
</organism>
<dbReference type="GO" id="GO:0043025">
    <property type="term" value="C:neuronal cell body"/>
    <property type="evidence" value="ECO:0007669"/>
    <property type="project" value="TreeGrafter"/>
</dbReference>
<name>A0A8S1AFD4_ARCPL</name>
<dbReference type="AlphaFoldDB" id="A0A8S1AFD4"/>
<dbReference type="GO" id="GO:0008049">
    <property type="term" value="P:male courtship behavior"/>
    <property type="evidence" value="ECO:0007669"/>
    <property type="project" value="TreeGrafter"/>
</dbReference>
<evidence type="ECO:0000256" key="2">
    <source>
        <dbReference type="ARBA" id="ARBA00022475"/>
    </source>
</evidence>
<dbReference type="Pfam" id="PF08395">
    <property type="entry name" value="7tm_7"/>
    <property type="match status" value="1"/>
</dbReference>
<accession>A0A8S1AFD4</accession>
<evidence type="ECO:0000256" key="8">
    <source>
        <dbReference type="RuleBase" id="RU363108"/>
    </source>
</evidence>
<dbReference type="GO" id="GO:0005886">
    <property type="term" value="C:plasma membrane"/>
    <property type="evidence" value="ECO:0007669"/>
    <property type="project" value="UniProtKB-SubCell"/>
</dbReference>
<dbReference type="PANTHER" id="PTHR21143">
    <property type="entry name" value="INVERTEBRATE GUSTATORY RECEPTOR"/>
    <property type="match status" value="1"/>
</dbReference>
<dbReference type="OrthoDB" id="344220at2759"/>
<evidence type="ECO:0000256" key="5">
    <source>
        <dbReference type="ARBA" id="ARBA00023136"/>
    </source>
</evidence>
<protein>
    <recommendedName>
        <fullName evidence="8">Gustatory receptor</fullName>
    </recommendedName>
</protein>
<keyword evidence="3 8" id="KW-0812">Transmembrane</keyword>
<keyword evidence="6 8" id="KW-0675">Receptor</keyword>
<keyword evidence="5 8" id="KW-0472">Membrane</keyword>
<keyword evidence="2 8" id="KW-1003">Cell membrane</keyword>
<feature type="transmembrane region" description="Helical" evidence="8">
    <location>
        <begin position="237"/>
        <end position="256"/>
    </location>
</feature>
<comment type="subcellular location">
    <subcellularLocation>
        <location evidence="1 8">Cell membrane</location>
        <topology evidence="1 8">Multi-pass membrane protein</topology>
    </subcellularLocation>
</comment>
<evidence type="ECO:0000256" key="3">
    <source>
        <dbReference type="ARBA" id="ARBA00022692"/>
    </source>
</evidence>
<evidence type="ECO:0000313" key="10">
    <source>
        <dbReference type="Proteomes" id="UP000494256"/>
    </source>
</evidence>
<feature type="transmembrane region" description="Helical" evidence="8">
    <location>
        <begin position="64"/>
        <end position="88"/>
    </location>
</feature>
<gene>
    <name evidence="9" type="ORF">APLA_LOCUS10576</name>
</gene>
<proteinExistence type="inferred from homology"/>
<dbReference type="GO" id="GO:0050909">
    <property type="term" value="P:sensory perception of taste"/>
    <property type="evidence" value="ECO:0007669"/>
    <property type="project" value="InterPro"/>
</dbReference>
<dbReference type="GO" id="GO:0030425">
    <property type="term" value="C:dendrite"/>
    <property type="evidence" value="ECO:0007669"/>
    <property type="project" value="TreeGrafter"/>
</dbReference>